<dbReference type="RefSeq" id="XP_033452801.1">
    <property type="nucleotide sequence ID" value="XM_033588526.1"/>
</dbReference>
<dbReference type="AlphaFoldDB" id="A0A6A5RY63"/>
<dbReference type="GeneID" id="54346173"/>
<dbReference type="Proteomes" id="UP000800082">
    <property type="component" value="Unassembled WGS sequence"/>
</dbReference>
<dbReference type="Pfam" id="PF06985">
    <property type="entry name" value="HET"/>
    <property type="match status" value="1"/>
</dbReference>
<gene>
    <name evidence="2" type="ORF">M421DRAFT_244021</name>
</gene>
<keyword evidence="3" id="KW-1185">Reference proteome</keyword>
<sequence>MHVALERVLFRKLRKMADVTRGSAGAGTASSLIATINTNRLHLTDGTSNHYLTLWDFGLWIIVPYIGRTVRSGIILLLAPLSLVSEELGLVELQPCGPSDTIRCTRDKFPMDIIFPPYAALSYRWGAKTPQRAIKLNDFYFEIGHDLWTFLRWVYLQGQHKVFWIDAVCIN</sequence>
<dbReference type="PANTHER" id="PTHR24148:SF73">
    <property type="entry name" value="HET DOMAIN PROTEIN (AFU_ORTHOLOGUE AFUA_8G01020)"/>
    <property type="match status" value="1"/>
</dbReference>
<reference evidence="2" key="1">
    <citation type="journal article" date="2020" name="Stud. Mycol.">
        <title>101 Dothideomycetes genomes: a test case for predicting lifestyles and emergence of pathogens.</title>
        <authorList>
            <person name="Haridas S."/>
            <person name="Albert R."/>
            <person name="Binder M."/>
            <person name="Bloem J."/>
            <person name="Labutti K."/>
            <person name="Salamov A."/>
            <person name="Andreopoulos B."/>
            <person name="Baker S."/>
            <person name="Barry K."/>
            <person name="Bills G."/>
            <person name="Bluhm B."/>
            <person name="Cannon C."/>
            <person name="Castanera R."/>
            <person name="Culley D."/>
            <person name="Daum C."/>
            <person name="Ezra D."/>
            <person name="Gonzalez J."/>
            <person name="Henrissat B."/>
            <person name="Kuo A."/>
            <person name="Liang C."/>
            <person name="Lipzen A."/>
            <person name="Lutzoni F."/>
            <person name="Magnuson J."/>
            <person name="Mondo S."/>
            <person name="Nolan M."/>
            <person name="Ohm R."/>
            <person name="Pangilinan J."/>
            <person name="Park H.-J."/>
            <person name="Ramirez L."/>
            <person name="Alfaro M."/>
            <person name="Sun H."/>
            <person name="Tritt A."/>
            <person name="Yoshinaga Y."/>
            <person name="Zwiers L.-H."/>
            <person name="Turgeon B."/>
            <person name="Goodwin S."/>
            <person name="Spatafora J."/>
            <person name="Crous P."/>
            <person name="Grigoriev I."/>
        </authorList>
    </citation>
    <scope>NUCLEOTIDE SEQUENCE</scope>
    <source>
        <strain evidence="2">CBS 183.55</strain>
    </source>
</reference>
<protein>
    <recommendedName>
        <fullName evidence="1">Heterokaryon incompatibility domain-containing protein</fullName>
    </recommendedName>
</protein>
<dbReference type="EMBL" id="ML978958">
    <property type="protein sequence ID" value="KAF1932553.1"/>
    <property type="molecule type" value="Genomic_DNA"/>
</dbReference>
<dbReference type="InterPro" id="IPR010730">
    <property type="entry name" value="HET"/>
</dbReference>
<proteinExistence type="predicted"/>
<evidence type="ECO:0000313" key="3">
    <source>
        <dbReference type="Proteomes" id="UP000800082"/>
    </source>
</evidence>
<organism evidence="2 3">
    <name type="scientific">Didymella exigua CBS 183.55</name>
    <dbReference type="NCBI Taxonomy" id="1150837"/>
    <lineage>
        <taxon>Eukaryota</taxon>
        <taxon>Fungi</taxon>
        <taxon>Dikarya</taxon>
        <taxon>Ascomycota</taxon>
        <taxon>Pezizomycotina</taxon>
        <taxon>Dothideomycetes</taxon>
        <taxon>Pleosporomycetidae</taxon>
        <taxon>Pleosporales</taxon>
        <taxon>Pleosporineae</taxon>
        <taxon>Didymellaceae</taxon>
        <taxon>Didymella</taxon>
    </lineage>
</organism>
<evidence type="ECO:0000313" key="2">
    <source>
        <dbReference type="EMBL" id="KAF1932553.1"/>
    </source>
</evidence>
<dbReference type="PANTHER" id="PTHR24148">
    <property type="entry name" value="ANKYRIN REPEAT DOMAIN-CONTAINING PROTEIN 39 HOMOLOG-RELATED"/>
    <property type="match status" value="1"/>
</dbReference>
<accession>A0A6A5RY63</accession>
<evidence type="ECO:0000259" key="1">
    <source>
        <dbReference type="Pfam" id="PF06985"/>
    </source>
</evidence>
<name>A0A6A5RY63_9PLEO</name>
<dbReference type="InterPro" id="IPR052895">
    <property type="entry name" value="HetReg/Transcr_Mod"/>
</dbReference>
<feature type="domain" description="Heterokaryon incompatibility" evidence="1">
    <location>
        <begin position="118"/>
        <end position="171"/>
    </location>
</feature>